<gene>
    <name evidence="1" type="ORF">DSO57_1022301</name>
</gene>
<dbReference type="EMBL" id="QTSX02005082">
    <property type="protein sequence ID" value="KAJ9061244.1"/>
    <property type="molecule type" value="Genomic_DNA"/>
</dbReference>
<evidence type="ECO:0000313" key="2">
    <source>
        <dbReference type="Proteomes" id="UP001165960"/>
    </source>
</evidence>
<evidence type="ECO:0000313" key="1">
    <source>
        <dbReference type="EMBL" id="KAJ9061244.1"/>
    </source>
</evidence>
<comment type="caution">
    <text evidence="1">The sequence shown here is derived from an EMBL/GenBank/DDBJ whole genome shotgun (WGS) entry which is preliminary data.</text>
</comment>
<proteinExistence type="predicted"/>
<organism evidence="1 2">
    <name type="scientific">Entomophthora muscae</name>
    <dbReference type="NCBI Taxonomy" id="34485"/>
    <lineage>
        <taxon>Eukaryota</taxon>
        <taxon>Fungi</taxon>
        <taxon>Fungi incertae sedis</taxon>
        <taxon>Zoopagomycota</taxon>
        <taxon>Entomophthoromycotina</taxon>
        <taxon>Entomophthoromycetes</taxon>
        <taxon>Entomophthorales</taxon>
        <taxon>Entomophthoraceae</taxon>
        <taxon>Entomophthora</taxon>
    </lineage>
</organism>
<keyword evidence="2" id="KW-1185">Reference proteome</keyword>
<sequence length="77" mass="9056">MFGTPKSCEWCGENNLKAFQPHPLMIFAPEQTMHFDAPWFPHMQFWNPPSQSCPQPTPHLQQCTELEPGMLFHLRFQ</sequence>
<accession>A0ACC2SG49</accession>
<reference evidence="1" key="1">
    <citation type="submission" date="2022-04" db="EMBL/GenBank/DDBJ databases">
        <title>Genome of the entomopathogenic fungus Entomophthora muscae.</title>
        <authorList>
            <person name="Elya C."/>
            <person name="Lovett B.R."/>
            <person name="Lee E."/>
            <person name="Macias A.M."/>
            <person name="Hajek A.E."/>
            <person name="De Bivort B.L."/>
            <person name="Kasson M.T."/>
            <person name="De Fine Licht H.H."/>
            <person name="Stajich J.E."/>
        </authorList>
    </citation>
    <scope>NUCLEOTIDE SEQUENCE</scope>
    <source>
        <strain evidence="1">Berkeley</strain>
    </source>
</reference>
<protein>
    <submittedName>
        <fullName evidence="1">Uncharacterized protein</fullName>
    </submittedName>
</protein>
<dbReference type="Proteomes" id="UP001165960">
    <property type="component" value="Unassembled WGS sequence"/>
</dbReference>
<name>A0ACC2SG49_9FUNG</name>